<accession>A0A1W1E838</accession>
<proteinExistence type="predicted"/>
<organism evidence="1">
    <name type="scientific">hydrothermal vent metagenome</name>
    <dbReference type="NCBI Taxonomy" id="652676"/>
    <lineage>
        <taxon>unclassified sequences</taxon>
        <taxon>metagenomes</taxon>
        <taxon>ecological metagenomes</taxon>
    </lineage>
</organism>
<gene>
    <name evidence="1" type="ORF">MNB_SV-4-1228</name>
</gene>
<dbReference type="EMBL" id="FPIB01000010">
    <property type="protein sequence ID" value="SFV90113.1"/>
    <property type="molecule type" value="Genomic_DNA"/>
</dbReference>
<reference evidence="1" key="1">
    <citation type="submission" date="2016-10" db="EMBL/GenBank/DDBJ databases">
        <authorList>
            <person name="de Groot N.N."/>
        </authorList>
    </citation>
    <scope>NUCLEOTIDE SEQUENCE</scope>
</reference>
<name>A0A1W1E838_9ZZZZ</name>
<dbReference type="AlphaFoldDB" id="A0A1W1E838"/>
<evidence type="ECO:0000313" key="1">
    <source>
        <dbReference type="EMBL" id="SFV90113.1"/>
    </source>
</evidence>
<sequence>MRQFFKFFFKKLIIFTVLFLGAHAQNSMLDTIELKVKKVDSTPLKTPYKKLRKQFYSVVFKENVPVAYFSTLEYEKECVWRGGARSFEPQHIIQPIKEKNFYILIYNKQVGVINTDTGDFEKLEGDFLALEDFDKDNLPEIITLDRRFYNNQKIIAYKIINSKNRPKIAILTKHAAFEKNLEGPRHDSDTCIFDEPCIFKFSTFTYDRQNNLVMFDKNIKKDYKNKKNVIAAFNRYFDRWSKKKFRIKQTKLTYHSRKYDDIRRLLEKSDLSRVDKVKISMLSNNRAVCYRLDGKNKRPKLENLFICNGAKGVYKNKNVLAIFDFGYIKQAPNIAYDSINNRKVVYIIGDKYLVVTDLKTRESTYFLWQKILGYKPLMVSYFDGKYLVAVKGQKYGKKEVALYQTNWERSKVEKERW</sequence>
<protein>
    <submittedName>
        <fullName evidence="1">Uncharacterized protein</fullName>
    </submittedName>
</protein>